<evidence type="ECO:0000256" key="3">
    <source>
        <dbReference type="ARBA" id="ARBA00022695"/>
    </source>
</evidence>
<dbReference type="PANTHER" id="PTHR34456">
    <property type="entry name" value="MITOVIRUS RNA-DEPENDENT RNA POLYMERASE"/>
    <property type="match status" value="1"/>
</dbReference>
<keyword evidence="2" id="KW-0808">Transferase</keyword>
<evidence type="ECO:0000256" key="2">
    <source>
        <dbReference type="ARBA" id="ARBA00022679"/>
    </source>
</evidence>
<dbReference type="Pfam" id="PF05919">
    <property type="entry name" value="Mitovir_RNA_pol"/>
    <property type="match status" value="1"/>
</dbReference>
<evidence type="ECO:0000313" key="4">
    <source>
        <dbReference type="EMBL" id="QTE76051.1"/>
    </source>
</evidence>
<protein>
    <submittedName>
        <fullName evidence="4">RNA-dependent RNA polymerase</fullName>
    </submittedName>
</protein>
<organism evidence="4">
    <name type="scientific">Neofusicoccum parvum mitovirus 2</name>
    <dbReference type="NCBI Taxonomy" id="2818053"/>
    <lineage>
        <taxon>Viruses</taxon>
        <taxon>Riboviria</taxon>
        <taxon>Orthornavirae</taxon>
        <taxon>Lenarviricota</taxon>
        <taxon>Howeltoviricetes</taxon>
        <taxon>Cryppavirales</taxon>
        <taxon>Mitoviridae</taxon>
        <taxon>Mitovirus</taxon>
    </lineage>
</organism>
<name>A0A8A5D7D5_9VIRU</name>
<reference evidence="4" key="1">
    <citation type="journal article" name="Viruses">
        <title>Characterization of the Mycovirome of the Phytopathogenic Fungus, Neofusicoccum parvum.</title>
        <authorList>
            <person name="Marais A."/>
            <person name="Faure C."/>
            <person name="Comont G."/>
            <person name="Candresse T."/>
            <person name="Stempien E."/>
            <person name="Corio-Costet M.F."/>
        </authorList>
    </citation>
    <scope>NUCLEOTIDE SEQUENCE</scope>
    <source>
        <strain evidence="4">COLB</strain>
    </source>
</reference>
<keyword evidence="3" id="KW-0548">Nucleotidyltransferase</keyword>
<dbReference type="EMBL" id="MW175881">
    <property type="protein sequence ID" value="QTE76051.1"/>
    <property type="molecule type" value="Genomic_RNA"/>
</dbReference>
<proteinExistence type="predicted"/>
<sequence length="754" mass="86103">MIFLTKGACSPRLRKLNLLINMKFNFKQHFPMVNVAQKLVYAINSGMILRNQGRPMLGLSKSWLSTLGIQWSRQLISDITMFYRSVSHLLAKSGKPFLVYYLKASSVLLQQCVAKQVIPSTRPLKAAVGRTKSGIPTIIPRFSRTKILEGNRLYIRLWLTLLSLFRVLNFTGTLKLNSISDKGKMLPGSFIVDWQRFIHGPFWSALAIRVSSPVASATWERTSRGKVPLVTKYASSLKMEAYVIRKSSPTVPKDTEYVSTSRVALQRAARSWELLKGSSHQSRRMLRDALDQWCKFTGNSRLITYLETLSRNMTTRAPLGKLGLKEEAAGKVRVFAMVDAFTQWLLRPLHNDLMKLLSKLPGDGTYDQLKPLKDLLNDKSIQGLWSFDLSSATDRLPLQMQRIVLQPVLGLHVAEAWGDLLTKRPYRLKGSDYTYSVGQPMGALSSWAMLALTHHSLVQYANWMACEKLGVAYYWFSKYAILGDDLVIGDKEVAECYLELMDRAGVEISFAKSLVSPDRKVAEFAKRFFVGNKDLSPVPLTEYLDARFNLASMVDFVVKYKVSLNSLTSLLGYGYKSKGQISLLFKQYSSKRLRNLVLVLMQPKLSQFSVPTLRQWFQLVGVYRLRRLNWPFQVKRLCLILDRIIVDLASEKHKRFLHAMTVYRNRKTGSSSDFGAFTPEYDEMLRSGKDAARLRSISEEIATYSPDDLEIRLDLWKWVVRFKGMDDPNVRENIGRPRKGLPRLLTFRKSYLKG</sequence>
<dbReference type="InterPro" id="IPR043502">
    <property type="entry name" value="DNA/RNA_pol_sf"/>
</dbReference>
<evidence type="ECO:0000256" key="1">
    <source>
        <dbReference type="ARBA" id="ARBA00022484"/>
    </source>
</evidence>
<dbReference type="PANTHER" id="PTHR34456:SF13">
    <property type="entry name" value="REVERSE TRANSCRIPTASE DOMAIN-CONTAINING PROTEIN"/>
    <property type="match status" value="1"/>
</dbReference>
<dbReference type="InterPro" id="IPR008686">
    <property type="entry name" value="RNA_pol_mitovir"/>
</dbReference>
<dbReference type="GO" id="GO:0003968">
    <property type="term" value="F:RNA-directed RNA polymerase activity"/>
    <property type="evidence" value="ECO:0007669"/>
    <property type="project" value="UniProtKB-KW"/>
</dbReference>
<keyword evidence="1 4" id="KW-0696">RNA-directed RNA polymerase</keyword>
<dbReference type="SUPFAM" id="SSF56672">
    <property type="entry name" value="DNA/RNA polymerases"/>
    <property type="match status" value="1"/>
</dbReference>
<accession>A0A8A5D7D5</accession>